<proteinExistence type="predicted"/>
<reference evidence="2 3" key="1">
    <citation type="submission" date="2019-07" db="EMBL/GenBank/DDBJ databases">
        <authorList>
            <person name="Huq M.A."/>
        </authorList>
    </citation>
    <scope>NUCLEOTIDE SEQUENCE [LARGE SCALE GENOMIC DNA]</scope>
    <source>
        <strain evidence="2 3">MAH-3</strain>
    </source>
</reference>
<dbReference type="Proteomes" id="UP000316008">
    <property type="component" value="Unassembled WGS sequence"/>
</dbReference>
<evidence type="ECO:0000313" key="3">
    <source>
        <dbReference type="Proteomes" id="UP000316008"/>
    </source>
</evidence>
<dbReference type="InterPro" id="IPR025367">
    <property type="entry name" value="DUF4271"/>
</dbReference>
<feature type="transmembrane region" description="Helical" evidence="1">
    <location>
        <begin position="110"/>
        <end position="137"/>
    </location>
</feature>
<feature type="transmembrane region" description="Helical" evidence="1">
    <location>
        <begin position="211"/>
        <end position="231"/>
    </location>
</feature>
<dbReference type="Pfam" id="PF14093">
    <property type="entry name" value="DUF4271"/>
    <property type="match status" value="1"/>
</dbReference>
<keyword evidence="1" id="KW-1133">Transmembrane helix</keyword>
<protein>
    <submittedName>
        <fullName evidence="2">DUF4271 domain-containing protein</fullName>
    </submittedName>
</protein>
<dbReference type="EMBL" id="VLPL01000002">
    <property type="protein sequence ID" value="TSJ46549.1"/>
    <property type="molecule type" value="Genomic_DNA"/>
</dbReference>
<feature type="transmembrane region" description="Helical" evidence="1">
    <location>
        <begin position="79"/>
        <end position="98"/>
    </location>
</feature>
<comment type="caution">
    <text evidence="2">The sequence shown here is derived from an EMBL/GenBank/DDBJ whole genome shotgun (WGS) entry which is preliminary data.</text>
</comment>
<dbReference type="OrthoDB" id="1246162at2"/>
<feature type="transmembrane region" description="Helical" evidence="1">
    <location>
        <begin position="180"/>
        <end position="199"/>
    </location>
</feature>
<name>A0A556N3B7_9FLAO</name>
<sequence>MMQLSGQFFTTSAAGEVMVLTERSTHYSYLIIAALGLCLLLISAARLRQREIFLILGQNTFFFQSFSEQYKNGIRENPLSSIFLVFQYIIISGIYIYWYNHFSLADFSTYQTVILTAFPAILLVYHLIMIALTGSITGFNQIIQEINQLTLTMAQTAGIILLIEFFFIYFQPELISESKLIIGGTFLFFIVLRIIRAFYHAIQLGVSWYYIILYLWTLEILPLLIAIKLVFPSEISSWLG</sequence>
<accession>A0A556N3B7</accession>
<keyword evidence="1" id="KW-0812">Transmembrane</keyword>
<evidence type="ECO:0000256" key="1">
    <source>
        <dbReference type="SAM" id="Phobius"/>
    </source>
</evidence>
<feature type="transmembrane region" description="Helical" evidence="1">
    <location>
        <begin position="149"/>
        <end position="168"/>
    </location>
</feature>
<organism evidence="2 3">
    <name type="scientific">Fluviicola chungangensis</name>
    <dbReference type="NCBI Taxonomy" id="2597671"/>
    <lineage>
        <taxon>Bacteria</taxon>
        <taxon>Pseudomonadati</taxon>
        <taxon>Bacteroidota</taxon>
        <taxon>Flavobacteriia</taxon>
        <taxon>Flavobacteriales</taxon>
        <taxon>Crocinitomicaceae</taxon>
        <taxon>Fluviicola</taxon>
    </lineage>
</organism>
<dbReference type="AlphaFoldDB" id="A0A556N3B7"/>
<keyword evidence="3" id="KW-1185">Reference proteome</keyword>
<feature type="transmembrane region" description="Helical" evidence="1">
    <location>
        <begin position="27"/>
        <end position="45"/>
    </location>
</feature>
<keyword evidence="1" id="KW-0472">Membrane</keyword>
<evidence type="ECO:0000313" key="2">
    <source>
        <dbReference type="EMBL" id="TSJ46549.1"/>
    </source>
</evidence>
<gene>
    <name evidence="2" type="ORF">FO442_05155</name>
</gene>